<evidence type="ECO:0000313" key="6">
    <source>
        <dbReference type="Proteomes" id="UP001595621"/>
    </source>
</evidence>
<dbReference type="InterPro" id="IPR054337">
    <property type="entry name" value="Mtrc-MtrF-like_dom_II/IV"/>
</dbReference>
<evidence type="ECO:0000259" key="4">
    <source>
        <dbReference type="Pfam" id="PF22113"/>
    </source>
</evidence>
<dbReference type="InterPro" id="IPR036280">
    <property type="entry name" value="Multihaem_cyt_sf"/>
</dbReference>
<keyword evidence="1 2" id="KW-0732">Signal</keyword>
<comment type="caution">
    <text evidence="5">The sequence shown here is derived from an EMBL/GenBank/DDBJ whole genome shotgun (WGS) entry which is preliminary data.</text>
</comment>
<dbReference type="NCBIfam" id="TIGR03507">
    <property type="entry name" value="decahem_SO1788"/>
    <property type="match status" value="1"/>
</dbReference>
<dbReference type="Gene3D" id="1.10.720.180">
    <property type="match status" value="2"/>
</dbReference>
<dbReference type="PROSITE" id="PS51257">
    <property type="entry name" value="PROKAR_LIPOPROTEIN"/>
    <property type="match status" value="1"/>
</dbReference>
<dbReference type="InterPro" id="IPR054334">
    <property type="entry name" value="MtrC-MtrF_dom_I"/>
</dbReference>
<dbReference type="InterPro" id="IPR020014">
    <property type="entry name" value="Decahaem_cyt-c_OmcA/MtrC"/>
</dbReference>
<gene>
    <name evidence="5" type="ORF">ACFOE0_06735</name>
</gene>
<dbReference type="Proteomes" id="UP001595621">
    <property type="component" value="Unassembled WGS sequence"/>
</dbReference>
<proteinExistence type="predicted"/>
<accession>A0ABV7GC61</accession>
<feature type="chain" id="PRO_5045180026" evidence="2">
    <location>
        <begin position="27"/>
        <end position="661"/>
    </location>
</feature>
<evidence type="ECO:0000259" key="3">
    <source>
        <dbReference type="Pfam" id="PF22111"/>
    </source>
</evidence>
<dbReference type="RefSeq" id="WP_248934905.1">
    <property type="nucleotide sequence ID" value="NZ_JAKILF010000002.1"/>
</dbReference>
<dbReference type="Pfam" id="PF22113">
    <property type="entry name" value="Mtrc-MtrF_II-IV_dom"/>
    <property type="match status" value="2"/>
</dbReference>
<evidence type="ECO:0000256" key="2">
    <source>
        <dbReference type="SAM" id="SignalP"/>
    </source>
</evidence>
<reference evidence="6" key="1">
    <citation type="journal article" date="2019" name="Int. J. Syst. Evol. Microbiol.">
        <title>The Global Catalogue of Microorganisms (GCM) 10K type strain sequencing project: providing services to taxonomists for standard genome sequencing and annotation.</title>
        <authorList>
            <consortium name="The Broad Institute Genomics Platform"/>
            <consortium name="The Broad Institute Genome Sequencing Center for Infectious Disease"/>
            <person name="Wu L."/>
            <person name="Ma J."/>
        </authorList>
    </citation>
    <scope>NUCLEOTIDE SEQUENCE [LARGE SCALE GENOMIC DNA]</scope>
    <source>
        <strain evidence="6">KCTC 52277</strain>
    </source>
</reference>
<evidence type="ECO:0000313" key="5">
    <source>
        <dbReference type="EMBL" id="MFC3137889.1"/>
    </source>
</evidence>
<organism evidence="5 6">
    <name type="scientific">Shewanella submarina</name>
    <dbReference type="NCBI Taxonomy" id="2016376"/>
    <lineage>
        <taxon>Bacteria</taxon>
        <taxon>Pseudomonadati</taxon>
        <taxon>Pseudomonadota</taxon>
        <taxon>Gammaproteobacteria</taxon>
        <taxon>Alteromonadales</taxon>
        <taxon>Shewanellaceae</taxon>
        <taxon>Shewanella</taxon>
    </lineage>
</organism>
<keyword evidence="6" id="KW-1185">Reference proteome</keyword>
<dbReference type="PANTHER" id="PTHR35038:SF6">
    <property type="entry name" value="SURFACE LOCALIZED DECAHEME CYTOCHROME C LIPOPROTEIN"/>
    <property type="match status" value="1"/>
</dbReference>
<feature type="domain" description="Decaheme cytochrome c component MtrC/MtrF" evidence="3">
    <location>
        <begin position="61"/>
        <end position="167"/>
    </location>
</feature>
<sequence>MMNTKYTKLAMLVASGALSVALSGCGGDDGNPGNPGNPGGPAAESIAQLNLDVTQVAHQGNSSVITVFATNEEDMPVVGLKDFEIKKVAQLIPVGASGAGNPASWQIIGSQKTFTDNKDGSYTFTVETEGFNPELTQRYNVIAAASTLQDGITAVPRTEYTEDMASDGSDAKYTKNVVAAETCNSCHTDTKKIYHGYTDLDTCITCHNDELAAGRRVEAGFNHLIHNVHNSAKSWGKDGSKDAVAAHAIVQDNCQACHIKPADDNHELAEWGNWSRVPTMETCSSCHTDIDFKTGNGHPAQSDNSNCIACHNASWTEEIHLAKSTDKRDFINSYGLDSSLSVSADSIGTISVGIVDANGNPVDVQKMIGQIQQLETITNVGPNFPIMGYNPAPDTDYKKVVINLVKAGQLQDGVEVVDNRLVANTTALPVTASGADTDTAFTFIGLGVCNDGKQAVDCGENIAFTGMKADLVFATKTGEEPSTRHIDSVDYAACIDCHGDSFDIHKGSRHPGFVLSDQLARIVDGKEVVGVDGCVSCHTPHGTYASGGNRGALEMKLHKTHSDFYGLIGGDCAQCHNDFNLDSYKVKGALATEGGYTTPITATCTSCHSSDYMGHSLNDLKNFGAIVDGTFAEANDAAVAGTETCLFCHKPTVANHGAVQM</sequence>
<dbReference type="Gene3D" id="3.90.10.10">
    <property type="entry name" value="Cytochrome C3"/>
    <property type="match status" value="1"/>
</dbReference>
<protein>
    <submittedName>
        <fullName evidence="5">OmcA/MtrC family decaheme c-type cytochrome</fullName>
    </submittedName>
</protein>
<feature type="domain" description="Outer membrane cytochrome MtrC/MtrF-like" evidence="4">
    <location>
        <begin position="175"/>
        <end position="320"/>
    </location>
</feature>
<dbReference type="EMBL" id="JBHRTD010000006">
    <property type="protein sequence ID" value="MFC3137889.1"/>
    <property type="molecule type" value="Genomic_DNA"/>
</dbReference>
<feature type="signal peptide" evidence="2">
    <location>
        <begin position="1"/>
        <end position="26"/>
    </location>
</feature>
<dbReference type="SUPFAM" id="SSF48695">
    <property type="entry name" value="Multiheme cytochromes"/>
    <property type="match status" value="1"/>
</dbReference>
<evidence type="ECO:0000256" key="1">
    <source>
        <dbReference type="ARBA" id="ARBA00022729"/>
    </source>
</evidence>
<dbReference type="InterPro" id="IPR051829">
    <property type="entry name" value="Multiheme_Cytochr_ET"/>
</dbReference>
<name>A0ABV7GC61_9GAMM</name>
<feature type="domain" description="Outer membrane cytochrome MtrC/MtrF-like" evidence="4">
    <location>
        <begin position="489"/>
        <end position="652"/>
    </location>
</feature>
<dbReference type="PANTHER" id="PTHR35038">
    <property type="entry name" value="DISSIMILATORY SULFITE REDUCTASE SIRA"/>
    <property type="match status" value="1"/>
</dbReference>
<dbReference type="Pfam" id="PF22111">
    <property type="entry name" value="MtrC-MtrF_N"/>
    <property type="match status" value="1"/>
</dbReference>